<dbReference type="Proteomes" id="UP000654075">
    <property type="component" value="Unassembled WGS sequence"/>
</dbReference>
<protein>
    <submittedName>
        <fullName evidence="2">Uncharacterized protein</fullName>
    </submittedName>
</protein>
<gene>
    <name evidence="2" type="ORF">PGLA1383_LOCUS47840</name>
</gene>
<keyword evidence="3" id="KW-1185">Reference proteome</keyword>
<dbReference type="Gene3D" id="2.30.29.30">
    <property type="entry name" value="Pleckstrin-homology domain (PH domain)/Phosphotyrosine-binding domain (PTB)"/>
    <property type="match status" value="1"/>
</dbReference>
<dbReference type="InterPro" id="IPR011993">
    <property type="entry name" value="PH-like_dom_sf"/>
</dbReference>
<organism evidence="2 3">
    <name type="scientific">Polarella glacialis</name>
    <name type="common">Dinoflagellate</name>
    <dbReference type="NCBI Taxonomy" id="89957"/>
    <lineage>
        <taxon>Eukaryota</taxon>
        <taxon>Sar</taxon>
        <taxon>Alveolata</taxon>
        <taxon>Dinophyceae</taxon>
        <taxon>Suessiales</taxon>
        <taxon>Suessiaceae</taxon>
        <taxon>Polarella</taxon>
    </lineage>
</organism>
<evidence type="ECO:0000313" key="2">
    <source>
        <dbReference type="EMBL" id="CAE8631838.1"/>
    </source>
</evidence>
<dbReference type="OrthoDB" id="414160at2759"/>
<comment type="caution">
    <text evidence="2">The sequence shown here is derived from an EMBL/GenBank/DDBJ whole genome shotgun (WGS) entry which is preliminary data.</text>
</comment>
<reference evidence="2" key="1">
    <citation type="submission" date="2021-02" db="EMBL/GenBank/DDBJ databases">
        <authorList>
            <person name="Dougan E. K."/>
            <person name="Rhodes N."/>
            <person name="Thang M."/>
            <person name="Chan C."/>
        </authorList>
    </citation>
    <scope>NUCLEOTIDE SEQUENCE</scope>
</reference>
<sequence>MGESVPGFIGGIKAPAATNPTHTSRPSSSRTSASDAWEVGDELEDPSAAQEALALRELMKKFVQEMVAGKKFDIVIEEGKTELGRLLLSPNLLSLRLEAAGVTHEILLRDIKDVRPGKMGSSFAPIQLDELCDTLVLKNNSCITFRLRSVVERDNFSKCIKVLALALEQ</sequence>
<name>A0A813H2F1_POLGL</name>
<proteinExistence type="predicted"/>
<dbReference type="AlphaFoldDB" id="A0A813H2F1"/>
<evidence type="ECO:0000256" key="1">
    <source>
        <dbReference type="SAM" id="MobiDB-lite"/>
    </source>
</evidence>
<feature type="compositionally biased region" description="Low complexity" evidence="1">
    <location>
        <begin position="18"/>
        <end position="34"/>
    </location>
</feature>
<evidence type="ECO:0000313" key="3">
    <source>
        <dbReference type="Proteomes" id="UP000654075"/>
    </source>
</evidence>
<accession>A0A813H2F1</accession>
<dbReference type="EMBL" id="CAJNNV010030223">
    <property type="protein sequence ID" value="CAE8631838.1"/>
    <property type="molecule type" value="Genomic_DNA"/>
</dbReference>
<feature type="region of interest" description="Disordered" evidence="1">
    <location>
        <begin position="1"/>
        <end position="42"/>
    </location>
</feature>